<name>C5CIA1_KOSOT</name>
<dbReference type="InterPro" id="IPR004839">
    <property type="entry name" value="Aminotransferase_I/II_large"/>
</dbReference>
<proteinExistence type="inferred from homology"/>
<evidence type="ECO:0000259" key="12">
    <source>
        <dbReference type="Pfam" id="PF00155"/>
    </source>
</evidence>
<gene>
    <name evidence="13" type="ordered locus">Kole_2126</name>
</gene>
<dbReference type="GO" id="GO:0005737">
    <property type="term" value="C:cytoplasm"/>
    <property type="evidence" value="ECO:0007669"/>
    <property type="project" value="UniProtKB-ARBA"/>
</dbReference>
<dbReference type="OrthoDB" id="9807157at2"/>
<evidence type="ECO:0000256" key="10">
    <source>
        <dbReference type="PIRSR" id="PIRSR604723-51"/>
    </source>
</evidence>
<evidence type="ECO:0000313" key="13">
    <source>
        <dbReference type="EMBL" id="ACR80803.1"/>
    </source>
</evidence>
<dbReference type="eggNOG" id="COG0156">
    <property type="taxonomic scope" value="Bacteria"/>
</dbReference>
<dbReference type="SUPFAM" id="SSF53383">
    <property type="entry name" value="PLP-dependent transferases"/>
    <property type="match status" value="1"/>
</dbReference>
<evidence type="ECO:0000256" key="4">
    <source>
        <dbReference type="ARBA" id="ARBA00011738"/>
    </source>
</evidence>
<sequence>MFDYNEFSKELKELEEKGLLVRIRTLQSPQGAWLTIDGKKVLNLCSNNYLGLAFNEELKKAAIEAIEKWGVGPGAVRTIAGTLEIHELLEKELAEFKKVEATLVLQSGFNANQAVIPAITTAEDAILSDELNHASIIDGVRLSKAKRYVWKHRDAEDLEEKLKQAKAEGSRRLLVITDGVFSMDGDLAPLPEIVEKCEKYDALLMVDDAHGEGVLGSHGRGIVDHFDLHGRVDIEVGTLSKAFGVVGGFVAGKKDLIDYLKQKARPFLFSSSLSPAETGAALAAVRMLKASDELVKKLWDNASYFKTEMQKLGFDTGHSETPITPVMLYDAKLSSQFSKKLFEEGIFAQSIGYPTVPKGKARIRVMISAVHTKEDLDFALGKFKKVGKELGVI</sequence>
<dbReference type="GO" id="GO:0030170">
    <property type="term" value="F:pyridoxal phosphate binding"/>
    <property type="evidence" value="ECO:0007669"/>
    <property type="project" value="InterPro"/>
</dbReference>
<evidence type="ECO:0000256" key="5">
    <source>
        <dbReference type="ARBA" id="ARBA00022679"/>
    </source>
</evidence>
<accession>C5CIA1</accession>
<dbReference type="PANTHER" id="PTHR13693">
    <property type="entry name" value="CLASS II AMINOTRANSFERASE/8-AMINO-7-OXONONANOATE SYNTHASE"/>
    <property type="match status" value="1"/>
</dbReference>
<evidence type="ECO:0000256" key="8">
    <source>
        <dbReference type="ARBA" id="ARBA00023315"/>
    </source>
</evidence>
<dbReference type="EC" id="2.3.1.47" evidence="11"/>
<dbReference type="UniPathway" id="UPA00078"/>
<dbReference type="InterPro" id="IPR001917">
    <property type="entry name" value="Aminotrans_II_pyridoxalP_BS"/>
</dbReference>
<dbReference type="FunFam" id="3.90.1150.10:FF:000004">
    <property type="entry name" value="2-amino-3-ketobutyrate coenzyme A ligase"/>
    <property type="match status" value="1"/>
</dbReference>
<evidence type="ECO:0000313" key="14">
    <source>
        <dbReference type="Proteomes" id="UP000002382"/>
    </source>
</evidence>
<keyword evidence="5 11" id="KW-0808">Transferase</keyword>
<dbReference type="PROSITE" id="PS00599">
    <property type="entry name" value="AA_TRANSFER_CLASS_2"/>
    <property type="match status" value="1"/>
</dbReference>
<dbReference type="NCBIfam" id="NF005394">
    <property type="entry name" value="PRK06939.1"/>
    <property type="match status" value="1"/>
</dbReference>
<comment type="function">
    <text evidence="11">Catalyzes the decarboxylative condensation of pimeloyl-[acyl-carrier protein] and L-alanine to produce 8-amino-7-oxononanoate (AON), [acyl-carrier protein], and carbon dioxide.</text>
</comment>
<organism evidence="13 14">
    <name type="scientific">Kosmotoga olearia (strain ATCC BAA-1733 / DSM 21960 / TBF 19.5.1)</name>
    <dbReference type="NCBI Taxonomy" id="521045"/>
    <lineage>
        <taxon>Bacteria</taxon>
        <taxon>Thermotogati</taxon>
        <taxon>Thermotogota</taxon>
        <taxon>Thermotogae</taxon>
        <taxon>Kosmotogales</taxon>
        <taxon>Kosmotogaceae</taxon>
        <taxon>Kosmotoga</taxon>
    </lineage>
</organism>
<evidence type="ECO:0000256" key="3">
    <source>
        <dbReference type="ARBA" id="ARBA00010008"/>
    </source>
</evidence>
<dbReference type="GO" id="GO:0008710">
    <property type="term" value="F:8-amino-7-oxononanoate synthase activity"/>
    <property type="evidence" value="ECO:0007669"/>
    <property type="project" value="UniProtKB-UniRule"/>
</dbReference>
<dbReference type="RefSeq" id="WP_015869444.1">
    <property type="nucleotide sequence ID" value="NC_012785.1"/>
</dbReference>
<dbReference type="AlphaFoldDB" id="C5CIA1"/>
<dbReference type="InterPro" id="IPR015424">
    <property type="entry name" value="PyrdxlP-dep_Trfase"/>
</dbReference>
<feature type="modified residue" description="N6-(pyridoxal phosphate)lysine" evidence="10">
    <location>
        <position position="241"/>
    </location>
</feature>
<dbReference type="FunFam" id="3.40.640.10:FF:000006">
    <property type="entry name" value="5-aminolevulinate synthase, mitochondrial"/>
    <property type="match status" value="1"/>
</dbReference>
<dbReference type="NCBIfam" id="TIGR00858">
    <property type="entry name" value="bioF"/>
    <property type="match status" value="1"/>
</dbReference>
<feature type="domain" description="Aminotransferase class I/classII large" evidence="12">
    <location>
        <begin position="39"/>
        <end position="381"/>
    </location>
</feature>
<dbReference type="InterPro" id="IPR015422">
    <property type="entry name" value="PyrdxlP-dep_Trfase_small"/>
</dbReference>
<dbReference type="NCBIfam" id="TIGR01825">
    <property type="entry name" value="gly_Cac_T_rel"/>
    <property type="match status" value="1"/>
</dbReference>
<comment type="subunit">
    <text evidence="4 11">Homodimer.</text>
</comment>
<evidence type="ECO:0000256" key="2">
    <source>
        <dbReference type="ARBA" id="ARBA00004746"/>
    </source>
</evidence>
<dbReference type="Gene3D" id="3.40.640.10">
    <property type="entry name" value="Type I PLP-dependent aspartate aminotransferase-like (Major domain)"/>
    <property type="match status" value="1"/>
</dbReference>
<reference evidence="13 14" key="1">
    <citation type="submission" date="2009-06" db="EMBL/GenBank/DDBJ databases">
        <title>Complete sequence of Thermotogales bacterium TBF 19.5.1.</title>
        <authorList>
            <consortium name="US DOE Joint Genome Institute"/>
            <person name="Lucas S."/>
            <person name="Copeland A."/>
            <person name="Lapidus A."/>
            <person name="Glavina del Rio T."/>
            <person name="Tice H."/>
            <person name="Bruce D."/>
            <person name="Goodwin L."/>
            <person name="Pitluck S."/>
            <person name="Chertkov O."/>
            <person name="Brettin T."/>
            <person name="Detter J.C."/>
            <person name="Han C."/>
            <person name="Schmutz J."/>
            <person name="Larimer F."/>
            <person name="Land M."/>
            <person name="Hauser L."/>
            <person name="Kyrpides N."/>
            <person name="Ovchinnikova G."/>
            <person name="Noll K."/>
        </authorList>
    </citation>
    <scope>NUCLEOTIDE SEQUENCE [LARGE SCALE GENOMIC DNA]</scope>
    <source>
        <strain evidence="14">ATCC BAA-1733 / DSM 21960 / TBF 19.5.1</strain>
    </source>
</reference>
<dbReference type="KEGG" id="kol:Kole_2126"/>
<dbReference type="HOGENOM" id="CLU_015846_11_0_0"/>
<keyword evidence="8 13" id="KW-0012">Acyltransferase</keyword>
<evidence type="ECO:0000256" key="7">
    <source>
        <dbReference type="ARBA" id="ARBA00022898"/>
    </source>
</evidence>
<comment type="pathway">
    <text evidence="2 11">Cofactor biosynthesis; biotin biosynthesis.</text>
</comment>
<evidence type="ECO:0000256" key="11">
    <source>
        <dbReference type="RuleBase" id="RU003693"/>
    </source>
</evidence>
<keyword evidence="7 10" id="KW-0663">Pyridoxal phosphate</keyword>
<dbReference type="CDD" id="cd06454">
    <property type="entry name" value="KBL_like"/>
    <property type="match status" value="1"/>
</dbReference>
<dbReference type="GO" id="GO:0009102">
    <property type="term" value="P:biotin biosynthetic process"/>
    <property type="evidence" value="ECO:0007669"/>
    <property type="project" value="UniProtKB-UniRule"/>
</dbReference>
<dbReference type="EMBL" id="CP001634">
    <property type="protein sequence ID" value="ACR80803.1"/>
    <property type="molecule type" value="Genomic_DNA"/>
</dbReference>
<protein>
    <recommendedName>
        <fullName evidence="11">8-amino-7-ketopelargonate synthase</fullName>
        <ecNumber evidence="11">2.3.1.47</ecNumber>
    </recommendedName>
</protein>
<keyword evidence="6" id="KW-0093">Biotin biosynthesis</keyword>
<comment type="similarity">
    <text evidence="3 11">Belongs to the class-II pyridoxal-phosphate-dependent aminotransferase family. BioF subfamily.</text>
</comment>
<evidence type="ECO:0000256" key="9">
    <source>
        <dbReference type="ARBA" id="ARBA00047715"/>
    </source>
</evidence>
<reference evidence="13 14" key="2">
    <citation type="journal article" date="2011" name="J. Bacteriol.">
        <title>Genome Sequence of Kosmotoga olearia Strain TBF 19.5.1, a Thermophilic Bacterium with a Wide Growth Temperature Range, Isolated from the Troll B Oil Platform in the North Sea.</title>
        <authorList>
            <person name="Swithers K.S."/>
            <person name="Dipippo J.L."/>
            <person name="Bruce D.C."/>
            <person name="Detter C."/>
            <person name="Tapia R."/>
            <person name="Han S."/>
            <person name="Goodwin L.A."/>
            <person name="Han J."/>
            <person name="Woyke T."/>
            <person name="Pitluck S."/>
            <person name="Pennacchio L."/>
            <person name="Nolan M."/>
            <person name="Mikhailova N."/>
            <person name="Land M.L."/>
            <person name="Nesbo C.L."/>
            <person name="Gogarten J.P."/>
            <person name="Noll K.M."/>
        </authorList>
    </citation>
    <scope>NUCLEOTIDE SEQUENCE [LARGE SCALE GENOMIC DNA]</scope>
    <source>
        <strain evidence="14">ATCC BAA-1733 / DSM 21960 / TBF 19.5.1</strain>
    </source>
</reference>
<dbReference type="Pfam" id="PF00155">
    <property type="entry name" value="Aminotran_1_2"/>
    <property type="match status" value="1"/>
</dbReference>
<dbReference type="InterPro" id="IPR004723">
    <property type="entry name" value="AONS_Archaea/Proteobacteria"/>
</dbReference>
<evidence type="ECO:0000256" key="1">
    <source>
        <dbReference type="ARBA" id="ARBA00001933"/>
    </source>
</evidence>
<dbReference type="InterPro" id="IPR010962">
    <property type="entry name" value="AONS_Archaea/Firmicutes"/>
</dbReference>
<dbReference type="STRING" id="521045.Kole_2126"/>
<keyword evidence="14" id="KW-1185">Reference proteome</keyword>
<dbReference type="InterPro" id="IPR050087">
    <property type="entry name" value="AON_synthase_class-II"/>
</dbReference>
<dbReference type="InterPro" id="IPR015421">
    <property type="entry name" value="PyrdxlP-dep_Trfase_major"/>
</dbReference>
<dbReference type="Proteomes" id="UP000002382">
    <property type="component" value="Chromosome"/>
</dbReference>
<dbReference type="PANTHER" id="PTHR13693:SF3">
    <property type="entry name" value="LD36009P"/>
    <property type="match status" value="1"/>
</dbReference>
<comment type="cofactor">
    <cofactor evidence="1 10 11">
        <name>pyridoxal 5'-phosphate</name>
        <dbReference type="ChEBI" id="CHEBI:597326"/>
    </cofactor>
</comment>
<dbReference type="Gene3D" id="3.90.1150.10">
    <property type="entry name" value="Aspartate Aminotransferase, domain 1"/>
    <property type="match status" value="1"/>
</dbReference>
<evidence type="ECO:0000256" key="6">
    <source>
        <dbReference type="ARBA" id="ARBA00022756"/>
    </source>
</evidence>
<comment type="catalytic activity">
    <reaction evidence="9 11">
        <text>6-carboxyhexanoyl-[ACP] + L-alanine + H(+) = (8S)-8-amino-7-oxononanoate + holo-[ACP] + CO2</text>
        <dbReference type="Rhea" id="RHEA:42288"/>
        <dbReference type="Rhea" id="RHEA-COMP:9685"/>
        <dbReference type="Rhea" id="RHEA-COMP:9955"/>
        <dbReference type="ChEBI" id="CHEBI:15378"/>
        <dbReference type="ChEBI" id="CHEBI:16526"/>
        <dbReference type="ChEBI" id="CHEBI:57972"/>
        <dbReference type="ChEBI" id="CHEBI:64479"/>
        <dbReference type="ChEBI" id="CHEBI:78846"/>
        <dbReference type="ChEBI" id="CHEBI:149468"/>
        <dbReference type="EC" id="2.3.1.47"/>
    </reaction>
</comment>